<organism evidence="5 6">
    <name type="scientific">Belnapia arida</name>
    <dbReference type="NCBI Taxonomy" id="2804533"/>
    <lineage>
        <taxon>Bacteria</taxon>
        <taxon>Pseudomonadati</taxon>
        <taxon>Pseudomonadota</taxon>
        <taxon>Alphaproteobacteria</taxon>
        <taxon>Acetobacterales</taxon>
        <taxon>Roseomonadaceae</taxon>
        <taxon>Belnapia</taxon>
    </lineage>
</organism>
<dbReference type="SUPFAM" id="SSF46785">
    <property type="entry name" value="Winged helix' DNA-binding domain"/>
    <property type="match status" value="1"/>
</dbReference>
<evidence type="ECO:0000256" key="2">
    <source>
        <dbReference type="ARBA" id="ARBA00023125"/>
    </source>
</evidence>
<dbReference type="InterPro" id="IPR036388">
    <property type="entry name" value="WH-like_DNA-bd_sf"/>
</dbReference>
<dbReference type="RefSeq" id="WP_202832868.1">
    <property type="nucleotide sequence ID" value="NZ_JAETWB010000007.1"/>
</dbReference>
<proteinExistence type="predicted"/>
<keyword evidence="6" id="KW-1185">Reference proteome</keyword>
<dbReference type="Proteomes" id="UP000660885">
    <property type="component" value="Unassembled WGS sequence"/>
</dbReference>
<comment type="caution">
    <text evidence="5">The sequence shown here is derived from an EMBL/GenBank/DDBJ whole genome shotgun (WGS) entry which is preliminary data.</text>
</comment>
<sequence>MTAVFDTLSDPLPRRLAAGLSRLSVALRAGQWRLAEARGLSPTQAQALAVIAARSGPGRPAPRLSEIAAQLAITRATASDAVSTLERKGLVMRQPDPRDGRAAGLALTEEGRTAAQDAGDWPAMLLDTAADLSPAEQEALLRLVVKMIRGLQVRGAIAPARLCVTCRYFRPYAHEDASAPHHCAYVDAPFGDRHLRLDCPEQDPLPDAEAGAVWTRFATGASGAMSTL</sequence>
<dbReference type="Pfam" id="PF12802">
    <property type="entry name" value="MarR_2"/>
    <property type="match status" value="1"/>
</dbReference>
<dbReference type="PROSITE" id="PS01117">
    <property type="entry name" value="HTH_MARR_1"/>
    <property type="match status" value="1"/>
</dbReference>
<dbReference type="EMBL" id="JAETWB010000007">
    <property type="protein sequence ID" value="MBL6079628.1"/>
    <property type="molecule type" value="Genomic_DNA"/>
</dbReference>
<dbReference type="PANTHER" id="PTHR33164">
    <property type="entry name" value="TRANSCRIPTIONAL REGULATOR, MARR FAMILY"/>
    <property type="match status" value="1"/>
</dbReference>
<evidence type="ECO:0000256" key="3">
    <source>
        <dbReference type="ARBA" id="ARBA00023163"/>
    </source>
</evidence>
<evidence type="ECO:0000313" key="6">
    <source>
        <dbReference type="Proteomes" id="UP000660885"/>
    </source>
</evidence>
<dbReference type="PRINTS" id="PR00598">
    <property type="entry name" value="HTHMARR"/>
</dbReference>
<dbReference type="InterPro" id="IPR000835">
    <property type="entry name" value="HTH_MarR-typ"/>
</dbReference>
<accession>A0ABS1U4N3</accession>
<gene>
    <name evidence="5" type="ORF">JMJ56_16540</name>
</gene>
<evidence type="ECO:0000313" key="5">
    <source>
        <dbReference type="EMBL" id="MBL6079628.1"/>
    </source>
</evidence>
<keyword evidence="3" id="KW-0804">Transcription</keyword>
<dbReference type="InterPro" id="IPR023187">
    <property type="entry name" value="Tscrpt_reg_MarR-type_CS"/>
</dbReference>
<dbReference type="PANTHER" id="PTHR33164:SF43">
    <property type="entry name" value="HTH-TYPE TRANSCRIPTIONAL REPRESSOR YETL"/>
    <property type="match status" value="1"/>
</dbReference>
<name>A0ABS1U4N3_9PROT</name>
<dbReference type="SMART" id="SM00347">
    <property type="entry name" value="HTH_MARR"/>
    <property type="match status" value="1"/>
</dbReference>
<dbReference type="Gene3D" id="1.10.10.10">
    <property type="entry name" value="Winged helix-like DNA-binding domain superfamily/Winged helix DNA-binding domain"/>
    <property type="match status" value="1"/>
</dbReference>
<dbReference type="InterPro" id="IPR036390">
    <property type="entry name" value="WH_DNA-bd_sf"/>
</dbReference>
<feature type="domain" description="HTH marR-type" evidence="4">
    <location>
        <begin position="13"/>
        <end position="149"/>
    </location>
</feature>
<dbReference type="PROSITE" id="PS50995">
    <property type="entry name" value="HTH_MARR_2"/>
    <property type="match status" value="1"/>
</dbReference>
<keyword evidence="1" id="KW-0805">Transcription regulation</keyword>
<evidence type="ECO:0000259" key="4">
    <source>
        <dbReference type="PROSITE" id="PS50995"/>
    </source>
</evidence>
<keyword evidence="2" id="KW-0238">DNA-binding</keyword>
<dbReference type="InterPro" id="IPR039422">
    <property type="entry name" value="MarR/SlyA-like"/>
</dbReference>
<reference evidence="5 6" key="1">
    <citation type="submission" date="2021-01" db="EMBL/GenBank/DDBJ databases">
        <title>Belnapia mucosa sp. nov. and Belnapia arida sp. nov., isolated from the Tabernas Desert (Almeria, Spain).</title>
        <authorList>
            <person name="Molina-Menor E."/>
            <person name="Vidal-Verdu A."/>
            <person name="Calonge A."/>
            <person name="Satari L."/>
            <person name="Pereto J."/>
            <person name="Porcar M."/>
        </authorList>
    </citation>
    <scope>NUCLEOTIDE SEQUENCE [LARGE SCALE GENOMIC DNA]</scope>
    <source>
        <strain evidence="5 6">T18</strain>
    </source>
</reference>
<evidence type="ECO:0000256" key="1">
    <source>
        <dbReference type="ARBA" id="ARBA00023015"/>
    </source>
</evidence>
<protein>
    <submittedName>
        <fullName evidence="5">Winged helix-turn-helix transcriptional regulator</fullName>
    </submittedName>
</protein>